<accession>A0ABN6CTY5</accession>
<keyword evidence="2" id="KW-0472">Membrane</keyword>
<reference evidence="3" key="1">
    <citation type="journal article" date="2022" name="Arch. Microbiol.">
        <title>Thiomicrorhabdus immobilis sp. nov., a mesophilic sulfur-oxidizing bacterium isolated from sediment of a brackish lake in northern Japan.</title>
        <authorList>
            <person name="Kojima H."/>
            <person name="Mochizuki J."/>
            <person name="Kanda M."/>
            <person name="Watanabe T."/>
            <person name="Fukui M."/>
        </authorList>
    </citation>
    <scope>NUCLEOTIDE SEQUENCE</scope>
    <source>
        <strain evidence="3">Am19</strain>
    </source>
</reference>
<keyword evidence="2" id="KW-0812">Transmembrane</keyword>
<evidence type="ECO:0000256" key="1">
    <source>
        <dbReference type="SAM" id="MobiDB-lite"/>
    </source>
</evidence>
<name>A0ABN6CTY5_9GAMM</name>
<keyword evidence="4" id="KW-1185">Reference proteome</keyword>
<feature type="transmembrane region" description="Helical" evidence="2">
    <location>
        <begin position="20"/>
        <end position="38"/>
    </location>
</feature>
<dbReference type="RefSeq" id="WP_237262123.1">
    <property type="nucleotide sequence ID" value="NZ_AP024202.1"/>
</dbReference>
<proteinExistence type="predicted"/>
<keyword evidence="2" id="KW-1133">Transmembrane helix</keyword>
<dbReference type="Proteomes" id="UP001054820">
    <property type="component" value="Chromosome"/>
</dbReference>
<evidence type="ECO:0000313" key="3">
    <source>
        <dbReference type="EMBL" id="BCN92422.1"/>
    </source>
</evidence>
<sequence>MHYRVTDDEKRRAKTPHHIFNINIIITHLFMSMIILEIGDSLELILIPLISSLVIGYLYMTSKRVSQNDTWFVASHWIMAWRRGRILLISYAIALGMVGLYLLIDMIFPGGFSMNDFSTEGNQTNLGEVITLRFAAVVIFVAVLITFMQTGIAVYDAGNGISNPAIEKFLPRGETANEELGEGSDEAQHGNTKKMDDNQ</sequence>
<feature type="transmembrane region" description="Helical" evidence="2">
    <location>
        <begin position="44"/>
        <end position="60"/>
    </location>
</feature>
<evidence type="ECO:0000256" key="2">
    <source>
        <dbReference type="SAM" id="Phobius"/>
    </source>
</evidence>
<protein>
    <submittedName>
        <fullName evidence="3">Uncharacterized protein</fullName>
    </submittedName>
</protein>
<feature type="transmembrane region" description="Helical" evidence="2">
    <location>
        <begin position="132"/>
        <end position="155"/>
    </location>
</feature>
<organism evidence="3 4">
    <name type="scientific">Thiomicrorhabdus immobilis</name>
    <dbReference type="NCBI Taxonomy" id="2791037"/>
    <lineage>
        <taxon>Bacteria</taxon>
        <taxon>Pseudomonadati</taxon>
        <taxon>Pseudomonadota</taxon>
        <taxon>Gammaproteobacteria</taxon>
        <taxon>Thiotrichales</taxon>
        <taxon>Piscirickettsiaceae</taxon>
        <taxon>Thiomicrorhabdus</taxon>
    </lineage>
</organism>
<gene>
    <name evidence="3" type="ORF">THMIRHAM_02070</name>
</gene>
<evidence type="ECO:0000313" key="4">
    <source>
        <dbReference type="Proteomes" id="UP001054820"/>
    </source>
</evidence>
<feature type="transmembrane region" description="Helical" evidence="2">
    <location>
        <begin position="86"/>
        <end position="112"/>
    </location>
</feature>
<dbReference type="EMBL" id="AP024202">
    <property type="protein sequence ID" value="BCN92422.1"/>
    <property type="molecule type" value="Genomic_DNA"/>
</dbReference>
<feature type="region of interest" description="Disordered" evidence="1">
    <location>
        <begin position="177"/>
        <end position="199"/>
    </location>
</feature>